<dbReference type="Gene3D" id="1.20.1260.10">
    <property type="match status" value="1"/>
</dbReference>
<gene>
    <name evidence="9" type="ORF">Vbra_9391</name>
</gene>
<dbReference type="GO" id="GO:0008199">
    <property type="term" value="F:ferric iron binding"/>
    <property type="evidence" value="ECO:0007669"/>
    <property type="project" value="InterPro"/>
</dbReference>
<evidence type="ECO:0000256" key="4">
    <source>
        <dbReference type="ARBA" id="ARBA00023004"/>
    </source>
</evidence>
<dbReference type="GO" id="GO:0004322">
    <property type="term" value="F:ferroxidase activity"/>
    <property type="evidence" value="ECO:0007669"/>
    <property type="project" value="UniProtKB-EC"/>
</dbReference>
<evidence type="ECO:0000256" key="1">
    <source>
        <dbReference type="ARBA" id="ARBA00007513"/>
    </source>
</evidence>
<dbReference type="InterPro" id="IPR009040">
    <property type="entry name" value="Ferritin-like_diiron"/>
</dbReference>
<comment type="similarity">
    <text evidence="1 6">Belongs to the ferritin family.</text>
</comment>
<evidence type="ECO:0000313" key="9">
    <source>
        <dbReference type="EMBL" id="CEM16013.1"/>
    </source>
</evidence>
<dbReference type="CDD" id="cd01056">
    <property type="entry name" value="Euk_Ferritin"/>
    <property type="match status" value="1"/>
</dbReference>
<dbReference type="InterPro" id="IPR009078">
    <property type="entry name" value="Ferritin-like_SF"/>
</dbReference>
<evidence type="ECO:0000313" key="10">
    <source>
        <dbReference type="Proteomes" id="UP000041254"/>
    </source>
</evidence>
<dbReference type="EC" id="1.16.3.1" evidence="6"/>
<feature type="region of interest" description="Disordered" evidence="7">
    <location>
        <begin position="269"/>
        <end position="298"/>
    </location>
</feature>
<dbReference type="Proteomes" id="UP000041254">
    <property type="component" value="Unassembled WGS sequence"/>
</dbReference>
<comment type="function">
    <text evidence="6">Stores iron in a soluble, non-toxic, readily available form. Important for iron homeostasis. Iron is taken up in the ferrous form and deposited as ferric hydroxides after oxidation.</text>
</comment>
<dbReference type="Pfam" id="PF00210">
    <property type="entry name" value="Ferritin"/>
    <property type="match status" value="1"/>
</dbReference>
<dbReference type="InterPro" id="IPR001519">
    <property type="entry name" value="Ferritin"/>
</dbReference>
<dbReference type="VEuPathDB" id="CryptoDB:Vbra_9391"/>
<dbReference type="InterPro" id="IPR008331">
    <property type="entry name" value="Ferritin_DPS_dom"/>
</dbReference>
<evidence type="ECO:0000256" key="7">
    <source>
        <dbReference type="SAM" id="MobiDB-lite"/>
    </source>
</evidence>
<feature type="domain" description="Ferritin-like diiron" evidence="8">
    <location>
        <begin position="101"/>
        <end position="249"/>
    </location>
</feature>
<dbReference type="PROSITE" id="PS50905">
    <property type="entry name" value="FERRITIN_LIKE"/>
    <property type="match status" value="1"/>
</dbReference>
<keyword evidence="3 5" id="KW-0479">Metal-binding</keyword>
<dbReference type="GO" id="GO:0006879">
    <property type="term" value="P:intracellular iron ion homeostasis"/>
    <property type="evidence" value="ECO:0007669"/>
    <property type="project" value="UniProtKB-KW"/>
</dbReference>
<dbReference type="STRING" id="1169540.A0A0G4FP49"/>
<comment type="catalytic activity">
    <reaction evidence="6">
        <text>4 Fe(2+) + O2 + 4 H(+) = 4 Fe(3+) + 2 H2O</text>
        <dbReference type="Rhea" id="RHEA:11148"/>
        <dbReference type="ChEBI" id="CHEBI:15377"/>
        <dbReference type="ChEBI" id="CHEBI:15378"/>
        <dbReference type="ChEBI" id="CHEBI:15379"/>
        <dbReference type="ChEBI" id="CHEBI:29033"/>
        <dbReference type="ChEBI" id="CHEBI:29034"/>
        <dbReference type="EC" id="1.16.3.1"/>
    </reaction>
</comment>
<reference evidence="9 10" key="1">
    <citation type="submission" date="2014-11" db="EMBL/GenBank/DDBJ databases">
        <authorList>
            <person name="Zhu J."/>
            <person name="Qi W."/>
            <person name="Song R."/>
        </authorList>
    </citation>
    <scope>NUCLEOTIDE SEQUENCE [LARGE SCALE GENOMIC DNA]</scope>
</reference>
<dbReference type="GO" id="GO:0008198">
    <property type="term" value="F:ferrous iron binding"/>
    <property type="evidence" value="ECO:0007669"/>
    <property type="project" value="TreeGrafter"/>
</dbReference>
<feature type="binding site" evidence="5">
    <location>
        <position position="118"/>
    </location>
    <ligand>
        <name>Fe cation</name>
        <dbReference type="ChEBI" id="CHEBI:24875"/>
        <label>1</label>
    </ligand>
</feature>
<dbReference type="OrthoDB" id="186462at2759"/>
<evidence type="ECO:0000259" key="8">
    <source>
        <dbReference type="PROSITE" id="PS50905"/>
    </source>
</evidence>
<dbReference type="SUPFAM" id="SSF47240">
    <property type="entry name" value="Ferritin-like"/>
    <property type="match status" value="1"/>
</dbReference>
<dbReference type="EMBL" id="CDMY01000476">
    <property type="protein sequence ID" value="CEM16013.1"/>
    <property type="molecule type" value="Genomic_DNA"/>
</dbReference>
<dbReference type="PANTHER" id="PTHR11431:SF75">
    <property type="entry name" value="FERRITIN"/>
    <property type="match status" value="1"/>
</dbReference>
<evidence type="ECO:0000256" key="3">
    <source>
        <dbReference type="ARBA" id="ARBA00022723"/>
    </source>
</evidence>
<keyword evidence="4 5" id="KW-0408">Iron</keyword>
<keyword evidence="6" id="KW-0560">Oxidoreductase</keyword>
<sequence length="298" mass="32560">MANGRGEETLSAIDLKSLCRHRSDVRQKRSVFHTAASAIMGLQTKHLHPLALVILLIFADLARVGSAAQQAVGRLTRLQRYQPKGVQSLLAGESMKLQQRQNFNIASEEALSAHARVELQASYTYRVIAAYFARSDVALGGFEEYFRKKSEDSLEKAQTFIDYMNSRGGIFIFQMLEAPRYDWTSATDAMKHSLAMELDISDSLLKVHRVCTEGGDPQFTDTLETFFMRRQVEHLKEIADLLTNIERVGHKGVGIYILDRALKQGGAEGAGANPNTGLQEAEAGGEAGAAEAGAAGAG</sequence>
<evidence type="ECO:0000256" key="5">
    <source>
        <dbReference type="PIRSR" id="PIRSR601519-1"/>
    </source>
</evidence>
<protein>
    <recommendedName>
        <fullName evidence="6">Ferritin</fullName>
        <ecNumber evidence="6">1.16.3.1</ecNumber>
    </recommendedName>
</protein>
<keyword evidence="2 6" id="KW-0409">Iron storage</keyword>
<feature type="binding site" evidence="5">
    <location>
        <position position="231"/>
    </location>
    <ligand>
        <name>Fe cation</name>
        <dbReference type="ChEBI" id="CHEBI:24875"/>
        <label>1</label>
    </ligand>
</feature>
<feature type="compositionally biased region" description="Low complexity" evidence="7">
    <location>
        <begin position="280"/>
        <end position="298"/>
    </location>
</feature>
<dbReference type="PANTHER" id="PTHR11431">
    <property type="entry name" value="FERRITIN"/>
    <property type="match status" value="1"/>
</dbReference>
<dbReference type="InParanoid" id="A0A0G4FP49"/>
<dbReference type="GO" id="GO:0005737">
    <property type="term" value="C:cytoplasm"/>
    <property type="evidence" value="ECO:0007669"/>
    <property type="project" value="TreeGrafter"/>
</dbReference>
<evidence type="ECO:0000256" key="6">
    <source>
        <dbReference type="RuleBase" id="RU361145"/>
    </source>
</evidence>
<dbReference type="InterPro" id="IPR012347">
    <property type="entry name" value="Ferritin-like"/>
</dbReference>
<accession>A0A0G4FP49</accession>
<keyword evidence="10" id="KW-1185">Reference proteome</keyword>
<proteinExistence type="inferred from homology"/>
<feature type="binding site" evidence="5">
    <location>
        <position position="197"/>
    </location>
    <ligand>
        <name>Fe cation</name>
        <dbReference type="ChEBI" id="CHEBI:24875"/>
        <label>1</label>
    </ligand>
</feature>
<name>A0A0G4FP49_VITBC</name>
<evidence type="ECO:0000256" key="2">
    <source>
        <dbReference type="ARBA" id="ARBA00022434"/>
    </source>
</evidence>
<dbReference type="GO" id="GO:0006826">
    <property type="term" value="P:iron ion transport"/>
    <property type="evidence" value="ECO:0007669"/>
    <property type="project" value="InterPro"/>
</dbReference>
<dbReference type="AlphaFoldDB" id="A0A0G4FP49"/>
<organism evidence="9 10">
    <name type="scientific">Vitrella brassicaformis (strain CCMP3155)</name>
    <dbReference type="NCBI Taxonomy" id="1169540"/>
    <lineage>
        <taxon>Eukaryota</taxon>
        <taxon>Sar</taxon>
        <taxon>Alveolata</taxon>
        <taxon>Colpodellida</taxon>
        <taxon>Vitrellaceae</taxon>
        <taxon>Vitrella</taxon>
    </lineage>
</organism>